<dbReference type="Pfam" id="PF14103">
    <property type="entry name" value="DUF4276"/>
    <property type="match status" value="1"/>
</dbReference>
<evidence type="ECO:0008006" key="3">
    <source>
        <dbReference type="Google" id="ProtNLM"/>
    </source>
</evidence>
<proteinExistence type="predicted"/>
<gene>
    <name evidence="1" type="ORF">WG78_17410</name>
</gene>
<dbReference type="STRING" id="857265.WG78_17410"/>
<dbReference type="EMBL" id="LAQT01000029">
    <property type="protein sequence ID" value="KPC50408.1"/>
    <property type="molecule type" value="Genomic_DNA"/>
</dbReference>
<name>A0A0N1JRY7_9NEIS</name>
<organism evidence="1 2">
    <name type="scientific">Amantichitinum ursilacus</name>
    <dbReference type="NCBI Taxonomy" id="857265"/>
    <lineage>
        <taxon>Bacteria</taxon>
        <taxon>Pseudomonadati</taxon>
        <taxon>Pseudomonadota</taxon>
        <taxon>Betaproteobacteria</taxon>
        <taxon>Neisseriales</taxon>
        <taxon>Chitinibacteraceae</taxon>
        <taxon>Amantichitinum</taxon>
    </lineage>
</organism>
<dbReference type="InterPro" id="IPR025455">
    <property type="entry name" value="DUF4276"/>
</dbReference>
<comment type="caution">
    <text evidence="1">The sequence shown here is derived from an EMBL/GenBank/DDBJ whole genome shotgun (WGS) entry which is preliminary data.</text>
</comment>
<accession>A0A0N1JRY7</accession>
<keyword evidence="2" id="KW-1185">Reference proteome</keyword>
<dbReference type="AlphaFoldDB" id="A0A0N1JRY7"/>
<reference evidence="1 2" key="1">
    <citation type="submission" date="2015-07" db="EMBL/GenBank/DDBJ databases">
        <title>Draft genome sequence of the Amantichitinum ursilacus IGB-41, a new chitin-degrading bacterium.</title>
        <authorList>
            <person name="Kirstahler P."/>
            <person name="Guenther M."/>
            <person name="Grumaz C."/>
            <person name="Rupp S."/>
            <person name="Zibek S."/>
            <person name="Sohn K."/>
        </authorList>
    </citation>
    <scope>NUCLEOTIDE SEQUENCE [LARGE SCALE GENOMIC DNA]</scope>
    <source>
        <strain evidence="1 2">IGB-41</strain>
    </source>
</reference>
<evidence type="ECO:0000313" key="1">
    <source>
        <dbReference type="EMBL" id="KPC50408.1"/>
    </source>
</evidence>
<dbReference type="Proteomes" id="UP000037939">
    <property type="component" value="Unassembled WGS sequence"/>
</dbReference>
<dbReference type="RefSeq" id="WP_053939087.1">
    <property type="nucleotide sequence ID" value="NZ_LAQT01000029.1"/>
</dbReference>
<sequence>MIRLYVICEGQTEESFIKEVVAPTLYERQIYLCPRLVGKPGHQGGNVKIERIVTDARNLLAAGDAWCTTFFDFYGLPNAFPGKAQAQQSGSPDDKADCVLNAMQAALTLELGENAMRRFIPYLQMYEFEGLLFSDPVALAQGTGDTRLAAPFQRIRAQFSTPEWINDSPHTAPAKRIQALFPSYDKPLHGVLAAREAGLDRIRAECRRFDAWLSRIEALADPVAA</sequence>
<dbReference type="OrthoDB" id="9801478at2"/>
<protein>
    <recommendedName>
        <fullName evidence="3">DUF4276 domain-containing protein</fullName>
    </recommendedName>
</protein>
<evidence type="ECO:0000313" key="2">
    <source>
        <dbReference type="Proteomes" id="UP000037939"/>
    </source>
</evidence>
<dbReference type="PATRIC" id="fig|857265.3.peg.3567"/>